<evidence type="ECO:0000313" key="2">
    <source>
        <dbReference type="EMBL" id="CAA9490338.1"/>
    </source>
</evidence>
<protein>
    <submittedName>
        <fullName evidence="2">Uncharacterized protein</fullName>
    </submittedName>
</protein>
<dbReference type="AlphaFoldDB" id="A0A6J4SC65"/>
<feature type="non-terminal residue" evidence="2">
    <location>
        <position position="180"/>
    </location>
</feature>
<proteinExistence type="predicted"/>
<accession>A0A6J4SC65</accession>
<gene>
    <name evidence="2" type="ORF">AVDCRST_MAG30-1328</name>
</gene>
<feature type="region of interest" description="Disordered" evidence="1">
    <location>
        <begin position="1"/>
        <end position="180"/>
    </location>
</feature>
<feature type="compositionally biased region" description="Basic residues" evidence="1">
    <location>
        <begin position="70"/>
        <end position="89"/>
    </location>
</feature>
<feature type="compositionally biased region" description="Basic residues" evidence="1">
    <location>
        <begin position="21"/>
        <end position="47"/>
    </location>
</feature>
<organism evidence="2">
    <name type="scientific">uncultured Solirubrobacteraceae bacterium</name>
    <dbReference type="NCBI Taxonomy" id="1162706"/>
    <lineage>
        <taxon>Bacteria</taxon>
        <taxon>Bacillati</taxon>
        <taxon>Actinomycetota</taxon>
        <taxon>Thermoleophilia</taxon>
        <taxon>Solirubrobacterales</taxon>
        <taxon>Solirubrobacteraceae</taxon>
        <taxon>environmental samples</taxon>
    </lineage>
</organism>
<dbReference type="EMBL" id="CADCVS010000193">
    <property type="protein sequence ID" value="CAA9490338.1"/>
    <property type="molecule type" value="Genomic_DNA"/>
</dbReference>
<sequence>DRRVRLVGARGPTGAPSVARRGGHPHVRGSRPARGGHRRPRHRRRPRTGAARRAGRDRGRRSRAGPPARALRRAGRALRRGGGRVRRRSVPVGELGRGRAPGRAADLARPTGRRHGDRRPGGGDGRRGRHHAPRAVLPGCGRARRRRREHDGATGTLPRRPEGRRRQPRMRPPRGPAAGM</sequence>
<reference evidence="2" key="1">
    <citation type="submission" date="2020-02" db="EMBL/GenBank/DDBJ databases">
        <authorList>
            <person name="Meier V. D."/>
        </authorList>
    </citation>
    <scope>NUCLEOTIDE SEQUENCE</scope>
    <source>
        <strain evidence="2">AVDCRST_MAG30</strain>
    </source>
</reference>
<name>A0A6J4SC65_9ACTN</name>
<feature type="compositionally biased region" description="Basic residues" evidence="1">
    <location>
        <begin position="53"/>
        <end position="63"/>
    </location>
</feature>
<feature type="non-terminal residue" evidence="2">
    <location>
        <position position="1"/>
    </location>
</feature>
<evidence type="ECO:0000256" key="1">
    <source>
        <dbReference type="SAM" id="MobiDB-lite"/>
    </source>
</evidence>